<name>A0A3P1C063_9BACT</name>
<sequence>MNSENWKRGCRMSLHKRHSAYPLQINKWLVIRIFLFCLVLTPALQAQKTGDANRVDSLPIIPQPGIPVDSIIARLEKGHTALNEIGNRNRRGFSTWQIENNLPEVQSYLQSIRANLVLYRKVHDMKNMLMFQVLLDDIQTQLKNWRASLSGYEKELSGMNGQLISLARDSTLVLPTDSSYRSLYFNSLKELRQQWIEASKATNQNLTRINQLQATVSDGYFAAGELTNIVNERIREFNVKITGPETDFIWAIPPTTGADDRLDNLVTRSYEGQRDMLAYYFNRSAGNGIYMLLIGAAFFAWVYRSFYIIDQRGQRETVRKDLKLRYLHSIPVFSVLVVVFNFAPFFDLRPPAVYVELMQFILLLALTALFFRSWPRQLFLYWLAIVTLYILVVITRSSIIDPGIWFRLWLLLLNAVSVVFGFLFLFRIRQALALTGFIKQVSILYIILNVLAIFCNLFGRLSLAKICSTASIYGLTQAVGLFTMVQIIKEAFALQVVSGKLSQGIAARFNYPKLEIGLHRILSFIAVLAWLIIFTNNLYVYNSAYSAVERFLSTERTVGSTQFTWGNIVLFFIVLYLSNALRKYIGYFFGETEDEIGSAINTVDSRLVIIRLFMLIGGFLFAIVASGIGLDKVTVIVGALGVGIGLGLQTIVNNLVSGIILIFDKPFQIGDFIEIANKKGRVKNIGIRSSRLLTTEGSEVIIPNGDLLSGQVINWTINHKAKRIELTIKTDAEHELSDLKKLIKEEIAKHPTTVKRQQPEIFLATITADTIELKVRVWINSVNKEDQFRSEMLLNLYRRFKEAGIRMM</sequence>
<dbReference type="Gene3D" id="1.10.287.1260">
    <property type="match status" value="1"/>
</dbReference>
<accession>A0A3P1C063</accession>
<feature type="domain" description="Mechanosensitive ion channel MscS" evidence="8">
    <location>
        <begin position="650"/>
        <end position="716"/>
    </location>
</feature>
<evidence type="ECO:0000259" key="8">
    <source>
        <dbReference type="Pfam" id="PF00924"/>
    </source>
</evidence>
<feature type="transmembrane region" description="Helical" evidence="7">
    <location>
        <begin position="288"/>
        <end position="306"/>
    </location>
</feature>
<dbReference type="SUPFAM" id="SSF82861">
    <property type="entry name" value="Mechanosensitive channel protein MscS (YggB), transmembrane region"/>
    <property type="match status" value="1"/>
</dbReference>
<evidence type="ECO:0000313" key="11">
    <source>
        <dbReference type="Proteomes" id="UP000271925"/>
    </source>
</evidence>
<dbReference type="GO" id="GO:0008381">
    <property type="term" value="F:mechanosensitive monoatomic ion channel activity"/>
    <property type="evidence" value="ECO:0007669"/>
    <property type="project" value="UniProtKB-ARBA"/>
</dbReference>
<evidence type="ECO:0000256" key="6">
    <source>
        <dbReference type="ARBA" id="ARBA00023136"/>
    </source>
</evidence>
<dbReference type="GO" id="GO:0005886">
    <property type="term" value="C:plasma membrane"/>
    <property type="evidence" value="ECO:0007669"/>
    <property type="project" value="UniProtKB-SubCell"/>
</dbReference>
<comment type="similarity">
    <text evidence="2">Belongs to the MscS (TC 1.A.23) family.</text>
</comment>
<dbReference type="Gene3D" id="2.30.30.60">
    <property type="match status" value="1"/>
</dbReference>
<dbReference type="PANTHER" id="PTHR30347">
    <property type="entry name" value="POTASSIUM CHANNEL RELATED"/>
    <property type="match status" value="1"/>
</dbReference>
<dbReference type="Pfam" id="PF21082">
    <property type="entry name" value="MS_channel_3rd"/>
    <property type="match status" value="1"/>
</dbReference>
<keyword evidence="6 7" id="KW-0472">Membrane</keyword>
<dbReference type="InterPro" id="IPR049278">
    <property type="entry name" value="MS_channel_C"/>
</dbReference>
<gene>
    <name evidence="10" type="ORF">EHT25_01155</name>
</gene>
<proteinExistence type="inferred from homology"/>
<organism evidence="10 11">
    <name type="scientific">Larkinella rosea</name>
    <dbReference type="NCBI Taxonomy" id="2025312"/>
    <lineage>
        <taxon>Bacteria</taxon>
        <taxon>Pseudomonadati</taxon>
        <taxon>Bacteroidota</taxon>
        <taxon>Cytophagia</taxon>
        <taxon>Cytophagales</taxon>
        <taxon>Spirosomataceae</taxon>
        <taxon>Larkinella</taxon>
    </lineage>
</organism>
<feature type="transmembrane region" description="Helical" evidence="7">
    <location>
        <begin position="471"/>
        <end position="488"/>
    </location>
</feature>
<dbReference type="Pfam" id="PF00924">
    <property type="entry name" value="MS_channel_2nd"/>
    <property type="match status" value="1"/>
</dbReference>
<evidence type="ECO:0000256" key="5">
    <source>
        <dbReference type="ARBA" id="ARBA00022989"/>
    </source>
</evidence>
<feature type="transmembrane region" description="Helical" evidence="7">
    <location>
        <begin position="437"/>
        <end position="459"/>
    </location>
</feature>
<dbReference type="OrthoDB" id="9809206at2"/>
<dbReference type="InterPro" id="IPR006685">
    <property type="entry name" value="MscS_channel_2nd"/>
</dbReference>
<dbReference type="SUPFAM" id="SSF50182">
    <property type="entry name" value="Sm-like ribonucleoproteins"/>
    <property type="match status" value="1"/>
</dbReference>
<dbReference type="AlphaFoldDB" id="A0A3P1C063"/>
<evidence type="ECO:0000256" key="1">
    <source>
        <dbReference type="ARBA" id="ARBA00004651"/>
    </source>
</evidence>
<comment type="caution">
    <text evidence="10">The sequence shown here is derived from an EMBL/GenBank/DDBJ whole genome shotgun (WGS) entry which is preliminary data.</text>
</comment>
<dbReference type="InterPro" id="IPR010920">
    <property type="entry name" value="LSM_dom_sf"/>
</dbReference>
<reference evidence="10 11" key="1">
    <citation type="submission" date="2018-11" db="EMBL/GenBank/DDBJ databases">
        <authorList>
            <person name="Zhou Z."/>
            <person name="Wang G."/>
        </authorList>
    </citation>
    <scope>NUCLEOTIDE SEQUENCE [LARGE SCALE GENOMIC DNA]</scope>
    <source>
        <strain evidence="10 11">KCTC52004</strain>
    </source>
</reference>
<feature type="transmembrane region" description="Helical" evidence="7">
    <location>
        <begin position="608"/>
        <end position="630"/>
    </location>
</feature>
<feature type="transmembrane region" description="Helical" evidence="7">
    <location>
        <begin position="326"/>
        <end position="346"/>
    </location>
</feature>
<dbReference type="InterPro" id="IPR023408">
    <property type="entry name" value="MscS_beta-dom_sf"/>
</dbReference>
<evidence type="ECO:0000259" key="9">
    <source>
        <dbReference type="Pfam" id="PF21082"/>
    </source>
</evidence>
<dbReference type="InterPro" id="IPR011066">
    <property type="entry name" value="MscS_channel_C_sf"/>
</dbReference>
<dbReference type="Gene3D" id="3.30.70.100">
    <property type="match status" value="1"/>
</dbReference>
<keyword evidence="5 7" id="KW-1133">Transmembrane helix</keyword>
<dbReference type="EMBL" id="RQJO01000007">
    <property type="protein sequence ID" value="RRB06443.1"/>
    <property type="molecule type" value="Genomic_DNA"/>
</dbReference>
<dbReference type="InterPro" id="IPR011014">
    <property type="entry name" value="MscS_channel_TM-2"/>
</dbReference>
<feature type="transmembrane region" description="Helical" evidence="7">
    <location>
        <begin position="378"/>
        <end position="399"/>
    </location>
</feature>
<feature type="transmembrane region" description="Helical" evidence="7">
    <location>
        <begin position="636"/>
        <end position="663"/>
    </location>
</feature>
<feature type="domain" description="Mechanosensitive ion channel MscS C-terminal" evidence="9">
    <location>
        <begin position="724"/>
        <end position="807"/>
    </location>
</feature>
<evidence type="ECO:0000313" key="10">
    <source>
        <dbReference type="EMBL" id="RRB06443.1"/>
    </source>
</evidence>
<comment type="subcellular location">
    <subcellularLocation>
        <location evidence="1">Cell membrane</location>
        <topology evidence="1">Multi-pass membrane protein</topology>
    </subcellularLocation>
</comment>
<dbReference type="PANTHER" id="PTHR30347:SF1">
    <property type="entry name" value="MECHANOSENSITIVE CHANNEL MSCK"/>
    <property type="match status" value="1"/>
</dbReference>
<feature type="transmembrane region" description="Helical" evidence="7">
    <location>
        <begin position="405"/>
        <end position="425"/>
    </location>
</feature>
<evidence type="ECO:0000256" key="2">
    <source>
        <dbReference type="ARBA" id="ARBA00008017"/>
    </source>
</evidence>
<keyword evidence="4 7" id="KW-0812">Transmembrane</keyword>
<feature type="transmembrane region" description="Helical" evidence="7">
    <location>
        <begin position="352"/>
        <end position="371"/>
    </location>
</feature>
<protein>
    <submittedName>
        <fullName evidence="10">Mechanosensitive ion channel protein</fullName>
    </submittedName>
</protein>
<dbReference type="Proteomes" id="UP000271925">
    <property type="component" value="Unassembled WGS sequence"/>
</dbReference>
<feature type="transmembrane region" description="Helical" evidence="7">
    <location>
        <begin position="562"/>
        <end position="581"/>
    </location>
</feature>
<evidence type="ECO:0000256" key="7">
    <source>
        <dbReference type="SAM" id="Phobius"/>
    </source>
</evidence>
<evidence type="ECO:0000256" key="4">
    <source>
        <dbReference type="ARBA" id="ARBA00022692"/>
    </source>
</evidence>
<dbReference type="InterPro" id="IPR052702">
    <property type="entry name" value="MscS-like_channel"/>
</dbReference>
<evidence type="ECO:0000256" key="3">
    <source>
        <dbReference type="ARBA" id="ARBA00022475"/>
    </source>
</evidence>
<keyword evidence="11" id="KW-1185">Reference proteome</keyword>
<dbReference type="SUPFAM" id="SSF82689">
    <property type="entry name" value="Mechanosensitive channel protein MscS (YggB), C-terminal domain"/>
    <property type="match status" value="1"/>
</dbReference>
<keyword evidence="3" id="KW-1003">Cell membrane</keyword>
<feature type="transmembrane region" description="Helical" evidence="7">
    <location>
        <begin position="521"/>
        <end position="542"/>
    </location>
</feature>